<dbReference type="AlphaFoldDB" id="A0AA87FA95"/>
<sequence length="36" mass="4269">MWSNRWKMFGLRLLVEAGCEDFICRNHIVSDEKGKV</sequence>
<dbReference type="Proteomes" id="UP000004014">
    <property type="component" value="Unassembled WGS sequence"/>
</dbReference>
<name>A0AA87FA95_STRSU</name>
<organism evidence="1 2">
    <name type="scientific">Streptococcus suis R61</name>
    <dbReference type="NCBI Taxonomy" id="996306"/>
    <lineage>
        <taxon>Bacteria</taxon>
        <taxon>Bacillati</taxon>
        <taxon>Bacillota</taxon>
        <taxon>Bacilli</taxon>
        <taxon>Lactobacillales</taxon>
        <taxon>Streptococcaceae</taxon>
        <taxon>Streptococcus</taxon>
    </lineage>
</organism>
<protein>
    <submittedName>
        <fullName evidence="1">Uncharacterized protein</fullName>
    </submittedName>
</protein>
<gene>
    <name evidence="1" type="ORF">SSUR61_0451</name>
</gene>
<accession>A0AA87FA95</accession>
<dbReference type="EMBL" id="AEYY01000010">
    <property type="protein sequence ID" value="EHC03609.1"/>
    <property type="molecule type" value="Genomic_DNA"/>
</dbReference>
<evidence type="ECO:0000313" key="2">
    <source>
        <dbReference type="Proteomes" id="UP000004014"/>
    </source>
</evidence>
<comment type="caution">
    <text evidence="1">The sequence shown here is derived from an EMBL/GenBank/DDBJ whole genome shotgun (WGS) entry which is preliminary data.</text>
</comment>
<reference evidence="1 2" key="1">
    <citation type="submission" date="2011-03" db="EMBL/GenBank/DDBJ databases">
        <title>Deep-sequencing identification of multiple resistance mechanism for the high antibiotic-resistance strain Streptococcus suis R61.</title>
        <authorList>
            <person name="Hu P."/>
            <person name="Yang M."/>
            <person name="Jin M."/>
            <person name="Xiao J."/>
        </authorList>
    </citation>
    <scope>NUCLEOTIDE SEQUENCE [LARGE SCALE GENOMIC DNA]</scope>
    <source>
        <strain evidence="1 2">R61</strain>
    </source>
</reference>
<evidence type="ECO:0000313" key="1">
    <source>
        <dbReference type="EMBL" id="EHC03609.1"/>
    </source>
</evidence>
<proteinExistence type="predicted"/>